<dbReference type="Gene3D" id="3.60.21.10">
    <property type="match status" value="1"/>
</dbReference>
<dbReference type="EMBL" id="VDES01000002">
    <property type="protein sequence ID" value="MBA1374015.1"/>
    <property type="molecule type" value="Genomic_DNA"/>
</dbReference>
<dbReference type="GO" id="GO:0016787">
    <property type="term" value="F:hydrolase activity"/>
    <property type="evidence" value="ECO:0007669"/>
    <property type="project" value="UniProtKB-KW"/>
</dbReference>
<organism evidence="2 3">
    <name type="scientific">Sphingomonas ursincola</name>
    <dbReference type="NCBI Taxonomy" id="56361"/>
    <lineage>
        <taxon>Bacteria</taxon>
        <taxon>Pseudomonadati</taxon>
        <taxon>Pseudomonadota</taxon>
        <taxon>Alphaproteobacteria</taxon>
        <taxon>Sphingomonadales</taxon>
        <taxon>Sphingomonadaceae</taxon>
        <taxon>Sphingomonas</taxon>
    </lineage>
</organism>
<keyword evidence="2" id="KW-0540">Nuclease</keyword>
<dbReference type="Pfam" id="PF00149">
    <property type="entry name" value="Metallophos"/>
    <property type="match status" value="1"/>
</dbReference>
<dbReference type="EC" id="3.1.-.-" evidence="2"/>
<dbReference type="PIRSF" id="PIRSF000887">
    <property type="entry name" value="Pesterase_MJ0037"/>
    <property type="match status" value="1"/>
</dbReference>
<keyword evidence="2" id="KW-0255">Endonuclease</keyword>
<reference evidence="2 3" key="1">
    <citation type="journal article" date="1994" name="Int. J. Syst. Bacteriol.">
        <title>Phylogenetic positions of novel aerobic, bacteriochlorophyll a-containing bacteria and description of Roseococcus thiosulfatophilus gen. nov., sp. nov., Erythromicrobium ramosum gen. nov., sp. nov., and Erythrobacter litoralis sp. nov.</title>
        <authorList>
            <person name="Yurkov V."/>
            <person name="Stackebrandt E."/>
            <person name="Holmes A."/>
            <person name="Fuerst J.A."/>
            <person name="Hugenholtz P."/>
            <person name="Golecki J."/>
            <person name="Gad'on N."/>
            <person name="Gorlenko V.M."/>
            <person name="Kompantseva E.I."/>
            <person name="Drews G."/>
        </authorList>
    </citation>
    <scope>NUCLEOTIDE SEQUENCE [LARGE SCALE GENOMIC DNA]</scope>
    <source>
        <strain evidence="2 3">KR-99</strain>
    </source>
</reference>
<dbReference type="InterPro" id="IPR029052">
    <property type="entry name" value="Metallo-depent_PP-like"/>
</dbReference>
<dbReference type="RefSeq" id="WP_137775633.1">
    <property type="nucleotide sequence ID" value="NZ_BAAAGB010000001.1"/>
</dbReference>
<dbReference type="NCBIfam" id="TIGR04123">
    <property type="entry name" value="P_estr_lig_assc"/>
    <property type="match status" value="1"/>
</dbReference>
<keyword evidence="3" id="KW-1185">Reference proteome</keyword>
<name>A0A7V8U856_9SPHN</name>
<evidence type="ECO:0000313" key="3">
    <source>
        <dbReference type="Proteomes" id="UP000589292"/>
    </source>
</evidence>
<dbReference type="SUPFAM" id="SSF56300">
    <property type="entry name" value="Metallo-dependent phosphatases"/>
    <property type="match status" value="1"/>
</dbReference>
<dbReference type="GO" id="GO:0004519">
    <property type="term" value="F:endonuclease activity"/>
    <property type="evidence" value="ECO:0007669"/>
    <property type="project" value="UniProtKB-KW"/>
</dbReference>
<dbReference type="Proteomes" id="UP000589292">
    <property type="component" value="Unassembled WGS sequence"/>
</dbReference>
<protein>
    <submittedName>
        <fullName evidence="2">Ligase-associated DNA damage response endonuclease PdeM</fullName>
        <ecNumber evidence="2">3.1.-.-</ecNumber>
    </submittedName>
</protein>
<evidence type="ECO:0000259" key="1">
    <source>
        <dbReference type="Pfam" id="PF00149"/>
    </source>
</evidence>
<sequence length="226" mass="24734">MVPLSFAGQDFVIVDRAALYWPREKALFVADLHFEKASWYARSGQMLPPYDSAATLDRLERALEASGATSLWCLGDNFHDSDGASRLDPALVDRLERLAQRVALHWITGNHDSALETGFGGSVVEEAELAGLALRHKAESRRSVPELSGHFHPRLRVRLRGRTVSRPCFVACSDRLILPAFGALTGGLDADDPAILSVLGAGPHAFVATESAALRFDLQKTAEFRR</sequence>
<comment type="caution">
    <text evidence="2">The sequence shown here is derived from an EMBL/GenBank/DDBJ whole genome shotgun (WGS) entry which is preliminary data.</text>
</comment>
<dbReference type="GO" id="GO:0016874">
    <property type="term" value="F:ligase activity"/>
    <property type="evidence" value="ECO:0007669"/>
    <property type="project" value="UniProtKB-KW"/>
</dbReference>
<evidence type="ECO:0000313" key="2">
    <source>
        <dbReference type="EMBL" id="MBA1374015.1"/>
    </source>
</evidence>
<proteinExistence type="predicted"/>
<keyword evidence="2" id="KW-0378">Hydrolase</keyword>
<keyword evidence="2" id="KW-0436">Ligase</keyword>
<accession>A0A7V8U856</accession>
<dbReference type="InterPro" id="IPR024173">
    <property type="entry name" value="Pesterase_MJ0037-like"/>
</dbReference>
<dbReference type="InterPro" id="IPR004843">
    <property type="entry name" value="Calcineurin-like_PHP"/>
</dbReference>
<dbReference type="InterPro" id="IPR026336">
    <property type="entry name" value="PdeM-like"/>
</dbReference>
<feature type="domain" description="Calcineurin-like phosphoesterase" evidence="1">
    <location>
        <begin position="27"/>
        <end position="119"/>
    </location>
</feature>
<dbReference type="AlphaFoldDB" id="A0A7V8U856"/>
<dbReference type="PANTHER" id="PTHR39323:SF1">
    <property type="entry name" value="BLR1149 PROTEIN"/>
    <property type="match status" value="1"/>
</dbReference>
<gene>
    <name evidence="2" type="primary">pdeM</name>
    <name evidence="2" type="ORF">FG486_06665</name>
</gene>
<dbReference type="PANTHER" id="PTHR39323">
    <property type="entry name" value="BLR1149 PROTEIN"/>
    <property type="match status" value="1"/>
</dbReference>